<keyword evidence="1" id="KW-1133">Transmembrane helix</keyword>
<sequence>MHLIRHRKVTDILCFWQALLYLVGNAYVLYRIAEPSIEDCFQTSTIYQITFILSMLSIHIVLLIKAYICSSHAWYLLAASAVCEAPFLCYSINTAMHPNLSVVSWDGCTPSPDIHDTLLRAVINLLPSALLSLSFLYSVRKQFHGQSSVEMRSTLLTDGVLYLLGVTLSNVFVCTTVITGLLLGYTWTAMFSFDWIVASTLIVHQLRRPITDIRSS</sequence>
<feature type="transmembrane region" description="Helical" evidence="1">
    <location>
        <begin position="45"/>
        <end position="68"/>
    </location>
</feature>
<proteinExistence type="predicted"/>
<evidence type="ECO:0000256" key="1">
    <source>
        <dbReference type="SAM" id="Phobius"/>
    </source>
</evidence>
<keyword evidence="3" id="KW-1185">Reference proteome</keyword>
<feature type="transmembrane region" description="Helical" evidence="1">
    <location>
        <begin position="117"/>
        <end position="139"/>
    </location>
</feature>
<organism evidence="2 3">
    <name type="scientific">Thamnocephalis sphaerospora</name>
    <dbReference type="NCBI Taxonomy" id="78915"/>
    <lineage>
        <taxon>Eukaryota</taxon>
        <taxon>Fungi</taxon>
        <taxon>Fungi incertae sedis</taxon>
        <taxon>Zoopagomycota</taxon>
        <taxon>Zoopagomycotina</taxon>
        <taxon>Zoopagomycetes</taxon>
        <taxon>Zoopagales</taxon>
        <taxon>Sigmoideomycetaceae</taxon>
        <taxon>Thamnocephalis</taxon>
    </lineage>
</organism>
<name>A0A4P9XH73_9FUNG</name>
<feature type="transmembrane region" description="Helical" evidence="1">
    <location>
        <begin position="160"/>
        <end position="183"/>
    </location>
</feature>
<dbReference type="AlphaFoldDB" id="A0A4P9XH73"/>
<dbReference type="Proteomes" id="UP000271241">
    <property type="component" value="Unassembled WGS sequence"/>
</dbReference>
<keyword evidence="1" id="KW-0812">Transmembrane</keyword>
<feature type="transmembrane region" description="Helical" evidence="1">
    <location>
        <begin position="12"/>
        <end position="33"/>
    </location>
</feature>
<evidence type="ECO:0000313" key="3">
    <source>
        <dbReference type="Proteomes" id="UP000271241"/>
    </source>
</evidence>
<reference evidence="3" key="1">
    <citation type="journal article" date="2018" name="Nat. Microbiol.">
        <title>Leveraging single-cell genomics to expand the fungal tree of life.</title>
        <authorList>
            <person name="Ahrendt S.R."/>
            <person name="Quandt C.A."/>
            <person name="Ciobanu D."/>
            <person name="Clum A."/>
            <person name="Salamov A."/>
            <person name="Andreopoulos B."/>
            <person name="Cheng J.F."/>
            <person name="Woyke T."/>
            <person name="Pelin A."/>
            <person name="Henrissat B."/>
            <person name="Reynolds N.K."/>
            <person name="Benny G.L."/>
            <person name="Smith M.E."/>
            <person name="James T.Y."/>
            <person name="Grigoriev I.V."/>
        </authorList>
    </citation>
    <scope>NUCLEOTIDE SEQUENCE [LARGE SCALE GENOMIC DNA]</scope>
    <source>
        <strain evidence="3">RSA 1356</strain>
    </source>
</reference>
<feature type="transmembrane region" description="Helical" evidence="1">
    <location>
        <begin position="75"/>
        <end position="97"/>
    </location>
</feature>
<dbReference type="OrthoDB" id="10601243at2759"/>
<protein>
    <submittedName>
        <fullName evidence="2">Uncharacterized protein</fullName>
    </submittedName>
</protein>
<dbReference type="EMBL" id="KZ993656">
    <property type="protein sequence ID" value="RKP04530.1"/>
    <property type="molecule type" value="Genomic_DNA"/>
</dbReference>
<gene>
    <name evidence="2" type="ORF">THASP1DRAFT_33696</name>
</gene>
<accession>A0A4P9XH73</accession>
<evidence type="ECO:0000313" key="2">
    <source>
        <dbReference type="EMBL" id="RKP04530.1"/>
    </source>
</evidence>
<keyword evidence="1" id="KW-0472">Membrane</keyword>